<evidence type="ECO:0000313" key="22">
    <source>
        <dbReference type="Proteomes" id="UP000198406"/>
    </source>
</evidence>
<dbReference type="InterPro" id="IPR052214">
    <property type="entry name" value="DAG_Lipase-Related"/>
</dbReference>
<keyword evidence="14" id="KW-0472">Membrane</keyword>
<keyword evidence="5" id="KW-0812">Transmembrane</keyword>
<dbReference type="EMBL" id="BDSP01000102">
    <property type="protein sequence ID" value="GAX16262.1"/>
    <property type="molecule type" value="Genomic_DNA"/>
</dbReference>
<evidence type="ECO:0000256" key="9">
    <source>
        <dbReference type="ARBA" id="ARBA00022833"/>
    </source>
</evidence>
<dbReference type="PROSITE" id="PS50178">
    <property type="entry name" value="ZF_FYVE"/>
    <property type="match status" value="1"/>
</dbReference>
<dbReference type="InterPro" id="IPR017455">
    <property type="entry name" value="Znf_FYVE-rel"/>
</dbReference>
<evidence type="ECO:0000256" key="5">
    <source>
        <dbReference type="ARBA" id="ARBA00022692"/>
    </source>
</evidence>
<evidence type="ECO:0000256" key="1">
    <source>
        <dbReference type="ARBA" id="ARBA00001913"/>
    </source>
</evidence>
<feature type="region of interest" description="Disordered" evidence="18">
    <location>
        <begin position="893"/>
        <end position="914"/>
    </location>
</feature>
<dbReference type="InterPro" id="IPR013083">
    <property type="entry name" value="Znf_RING/FYVE/PHD"/>
</dbReference>
<keyword evidence="3" id="KW-1003">Cell membrane</keyword>
<comment type="cofactor">
    <cofactor evidence="1">
        <name>Ca(2+)</name>
        <dbReference type="ChEBI" id="CHEBI:29108"/>
    </cofactor>
</comment>
<name>A0A1Z5JQY0_FISSO</name>
<dbReference type="PANTHER" id="PTHR45792">
    <property type="entry name" value="DIACYLGLYCEROL LIPASE HOMOLOG-RELATED"/>
    <property type="match status" value="1"/>
</dbReference>
<feature type="compositionally biased region" description="Polar residues" evidence="18">
    <location>
        <begin position="893"/>
        <end position="907"/>
    </location>
</feature>
<evidence type="ECO:0000256" key="11">
    <source>
        <dbReference type="ARBA" id="ARBA00022963"/>
    </source>
</evidence>
<proteinExistence type="predicted"/>
<keyword evidence="10" id="KW-0106">Calcium</keyword>
<dbReference type="Proteomes" id="UP000198406">
    <property type="component" value="Unassembled WGS sequence"/>
</dbReference>
<dbReference type="CDD" id="cd00519">
    <property type="entry name" value="Lipase_3"/>
    <property type="match status" value="1"/>
</dbReference>
<keyword evidence="6" id="KW-0479">Metal-binding</keyword>
<dbReference type="OrthoDB" id="70570at2759"/>
<dbReference type="GO" id="GO:0005886">
    <property type="term" value="C:plasma membrane"/>
    <property type="evidence" value="ECO:0007669"/>
    <property type="project" value="UniProtKB-SubCell"/>
</dbReference>
<keyword evidence="21" id="KW-0418">Kinase</keyword>
<dbReference type="CDD" id="cd15760">
    <property type="entry name" value="FYVE_scVPS27p_like"/>
    <property type="match status" value="1"/>
</dbReference>
<dbReference type="AlphaFoldDB" id="A0A1Z5JQY0"/>
<keyword evidence="8" id="KW-0378">Hydrolase</keyword>
<accession>A0A1Z5JQY0</accession>
<evidence type="ECO:0000313" key="21">
    <source>
        <dbReference type="EMBL" id="GAX16262.1"/>
    </source>
</evidence>
<dbReference type="SUPFAM" id="SSF57903">
    <property type="entry name" value="FYVE/PHD zinc finger"/>
    <property type="match status" value="1"/>
</dbReference>
<keyword evidence="13" id="KW-0443">Lipid metabolism</keyword>
<organism evidence="21 22">
    <name type="scientific">Fistulifera solaris</name>
    <name type="common">Oleaginous diatom</name>
    <dbReference type="NCBI Taxonomy" id="1519565"/>
    <lineage>
        <taxon>Eukaryota</taxon>
        <taxon>Sar</taxon>
        <taxon>Stramenopiles</taxon>
        <taxon>Ochrophyta</taxon>
        <taxon>Bacillariophyta</taxon>
        <taxon>Bacillariophyceae</taxon>
        <taxon>Bacillariophycidae</taxon>
        <taxon>Naviculales</taxon>
        <taxon>Naviculaceae</taxon>
        <taxon>Fistulifera</taxon>
    </lineage>
</organism>
<keyword evidence="12" id="KW-1133">Transmembrane helix</keyword>
<gene>
    <name evidence="21" type="ORF">FisN_3Hh256</name>
</gene>
<evidence type="ECO:0000256" key="12">
    <source>
        <dbReference type="ARBA" id="ARBA00022989"/>
    </source>
</evidence>
<evidence type="ECO:0000259" key="19">
    <source>
        <dbReference type="PROSITE" id="PS50157"/>
    </source>
</evidence>
<dbReference type="Pfam" id="PF01363">
    <property type="entry name" value="FYVE"/>
    <property type="match status" value="1"/>
</dbReference>
<evidence type="ECO:0000256" key="3">
    <source>
        <dbReference type="ARBA" id="ARBA00022475"/>
    </source>
</evidence>
<dbReference type="SMART" id="SM00064">
    <property type="entry name" value="FYVE"/>
    <property type="match status" value="1"/>
</dbReference>
<evidence type="ECO:0000256" key="4">
    <source>
        <dbReference type="ARBA" id="ARBA00022553"/>
    </source>
</evidence>
<dbReference type="Gene3D" id="3.30.40.10">
    <property type="entry name" value="Zinc/RING finger domain, C3HC4 (zinc finger)"/>
    <property type="match status" value="1"/>
</dbReference>
<dbReference type="Pfam" id="PF01764">
    <property type="entry name" value="Lipase_3"/>
    <property type="match status" value="1"/>
</dbReference>
<comment type="subcellular location">
    <subcellularLocation>
        <location evidence="2">Cell membrane</location>
        <topology evidence="2">Multi-pass membrane protein</topology>
    </subcellularLocation>
</comment>
<keyword evidence="9" id="KW-0862">Zinc</keyword>
<dbReference type="EC" id="3.1.1.116" evidence="16"/>
<keyword evidence="7 17" id="KW-0863">Zinc-finger</keyword>
<dbReference type="SUPFAM" id="SSF53474">
    <property type="entry name" value="alpha/beta-Hydrolases"/>
    <property type="match status" value="1"/>
</dbReference>
<dbReference type="InterPro" id="IPR002921">
    <property type="entry name" value="Fungal_lipase-type"/>
</dbReference>
<evidence type="ECO:0000259" key="20">
    <source>
        <dbReference type="PROSITE" id="PS50178"/>
    </source>
</evidence>
<dbReference type="InterPro" id="IPR011011">
    <property type="entry name" value="Znf_FYVE_PHD"/>
</dbReference>
<dbReference type="GO" id="GO:0016301">
    <property type="term" value="F:kinase activity"/>
    <property type="evidence" value="ECO:0007669"/>
    <property type="project" value="UniProtKB-KW"/>
</dbReference>
<feature type="domain" description="FYVE-type" evidence="20">
    <location>
        <begin position="232"/>
        <end position="294"/>
    </location>
</feature>
<dbReference type="GO" id="GO:0008270">
    <property type="term" value="F:zinc ion binding"/>
    <property type="evidence" value="ECO:0007669"/>
    <property type="project" value="UniProtKB-KW"/>
</dbReference>
<dbReference type="InParanoid" id="A0A1Z5JQY0"/>
<evidence type="ECO:0000256" key="13">
    <source>
        <dbReference type="ARBA" id="ARBA00023098"/>
    </source>
</evidence>
<evidence type="ECO:0000256" key="14">
    <source>
        <dbReference type="ARBA" id="ARBA00023136"/>
    </source>
</evidence>
<dbReference type="PANTHER" id="PTHR45792:SF8">
    <property type="entry name" value="DIACYLGLYCEROL LIPASE-ALPHA"/>
    <property type="match status" value="1"/>
</dbReference>
<evidence type="ECO:0000256" key="17">
    <source>
        <dbReference type="PROSITE-ProRule" id="PRU00042"/>
    </source>
</evidence>
<evidence type="ECO:0000256" key="16">
    <source>
        <dbReference type="ARBA" id="ARBA00026104"/>
    </source>
</evidence>
<dbReference type="GO" id="GO:0016042">
    <property type="term" value="P:lipid catabolic process"/>
    <property type="evidence" value="ECO:0007669"/>
    <property type="project" value="UniProtKB-KW"/>
</dbReference>
<dbReference type="InterPro" id="IPR000306">
    <property type="entry name" value="Znf_FYVE"/>
</dbReference>
<dbReference type="InterPro" id="IPR013087">
    <property type="entry name" value="Znf_C2H2_type"/>
</dbReference>
<comment type="caution">
    <text evidence="21">The sequence shown here is derived from an EMBL/GenBank/DDBJ whole genome shotgun (WGS) entry which is preliminary data.</text>
</comment>
<dbReference type="Gene3D" id="3.40.50.1820">
    <property type="entry name" value="alpha/beta hydrolase"/>
    <property type="match status" value="1"/>
</dbReference>
<evidence type="ECO:0000256" key="6">
    <source>
        <dbReference type="ARBA" id="ARBA00022723"/>
    </source>
</evidence>
<dbReference type="PROSITE" id="PS00028">
    <property type="entry name" value="ZINC_FINGER_C2H2_1"/>
    <property type="match status" value="1"/>
</dbReference>
<evidence type="ECO:0000256" key="10">
    <source>
        <dbReference type="ARBA" id="ARBA00022837"/>
    </source>
</evidence>
<sequence length="1005" mass="113496">MTSVIAARETRPSYLNQDTIASDTESVESIEENDDDLLPVPQSWFEECDNYDLEKDDTERTDEVTLHREIYPSASSNRTENDCHVDARLDSVRNVNTNFSGTISAPAPSWKEISKEVIPMAARELLTSTMSRIHRTARFAYCKGRWKRQYSELGNNATGYFRPNVEAPELPPFSSLVWIERQLVKEWRTYLPEEETVDALLDSPMEDDFTKEDADFHRARTLVPTPMRRPPWQKAESCFSCNKTFGPTRLRHHCRLCGKSFCHAHSSCSHRLPHLGYHPDVPERVCDDCKIQLLEHNLAERVAWRLARCRDHKEGNLRPYFDTGVDSLEEVAVRIAEAAITMAKKIPLGAQAAVAVETADVLRKYGLNGIYTIMLRKEFLAAADLLQKTLNINRNSWPLSVHELSAAIFYALAQHRAMRGLNPDHEHKIHAIRAEEDNGEGEQSQIEKPAITQTGHGNVRQKDGICGDASDGESEEPRAVCDRLPDATLESLIFYAPIALNFIYAEKEVDMQLLAAQQGWRLVYAHLHLQDSELGYDLPASALFVHDQHKIACLSIRGTSSIQDVVTDIRQAPLPFPDLYVGSATESAAQQNNDDWTEVHEGQGLAVCGMANAAINLHREHIDALVDFAKRGFRIRLTGHSLGGAVATLLGILVLRNLKKELPEHFSSSSSVEINKSSAEQSILRVYAYGTPPCIDVKLSDFVGSFVTTAVLHDDAVPRLTLVSCRELLKFLLHIRETWVKEHLPDDILAITDRAKSVWAPRWREGFTLSASSKQLKRYCKSQIIASKQRLLSVKDILVKEDQIFEGNTNEDITTWESQGWDVNTRTSPDWKTDANDVPVALAVDYMGGLDSRSAPRSLVIDDDEYYDPDEKLLEESDDEEFNDALDQDIAGESTSAKSTSACNDSCQNEKDDQEPVILEESPLPRMFVPGKIAHIYAHRGVYKAVYVPRDFRELRRVSLAGNMLSDHKCKNYYEALMEVRTVRRAQEAPPRWTAYDEDDTWYVS</sequence>
<protein>
    <recommendedName>
        <fullName evidence="16">sn-1-specific diacylglycerol lipase</fullName>
        <ecNumber evidence="16">3.1.1.116</ecNumber>
    </recommendedName>
</protein>
<keyword evidence="11" id="KW-0442">Lipid degradation</keyword>
<reference evidence="21 22" key="1">
    <citation type="journal article" date="2015" name="Plant Cell">
        <title>Oil accumulation by the oleaginous diatom Fistulifera solaris as revealed by the genome and transcriptome.</title>
        <authorList>
            <person name="Tanaka T."/>
            <person name="Maeda Y."/>
            <person name="Veluchamy A."/>
            <person name="Tanaka M."/>
            <person name="Abida H."/>
            <person name="Marechal E."/>
            <person name="Bowler C."/>
            <person name="Muto M."/>
            <person name="Sunaga Y."/>
            <person name="Tanaka M."/>
            <person name="Yoshino T."/>
            <person name="Taniguchi T."/>
            <person name="Fukuda Y."/>
            <person name="Nemoto M."/>
            <person name="Matsumoto M."/>
            <person name="Wong P.S."/>
            <person name="Aburatani S."/>
            <person name="Fujibuchi W."/>
        </authorList>
    </citation>
    <scope>NUCLEOTIDE SEQUENCE [LARGE SCALE GENOMIC DNA]</scope>
    <source>
        <strain evidence="21 22">JPCC DA0580</strain>
    </source>
</reference>
<comment type="catalytic activity">
    <reaction evidence="15">
        <text>a 1,2-diacyl-sn-glycerol + H2O = a 2-acylglycerol + a fatty acid + H(+)</text>
        <dbReference type="Rhea" id="RHEA:33275"/>
        <dbReference type="ChEBI" id="CHEBI:15377"/>
        <dbReference type="ChEBI" id="CHEBI:15378"/>
        <dbReference type="ChEBI" id="CHEBI:17389"/>
        <dbReference type="ChEBI" id="CHEBI:17815"/>
        <dbReference type="ChEBI" id="CHEBI:28868"/>
        <dbReference type="EC" id="3.1.1.116"/>
    </reaction>
    <physiologicalReaction direction="left-to-right" evidence="15">
        <dbReference type="Rhea" id="RHEA:33276"/>
    </physiologicalReaction>
</comment>
<feature type="domain" description="C2H2-type" evidence="19">
    <location>
        <begin position="252"/>
        <end position="279"/>
    </location>
</feature>
<dbReference type="PROSITE" id="PS50157">
    <property type="entry name" value="ZINC_FINGER_C2H2_2"/>
    <property type="match status" value="1"/>
</dbReference>
<dbReference type="InterPro" id="IPR029058">
    <property type="entry name" value="AB_hydrolase_fold"/>
</dbReference>
<evidence type="ECO:0000256" key="15">
    <source>
        <dbReference type="ARBA" id="ARBA00024531"/>
    </source>
</evidence>
<keyword evidence="22" id="KW-1185">Reference proteome</keyword>
<evidence type="ECO:0000256" key="18">
    <source>
        <dbReference type="SAM" id="MobiDB-lite"/>
    </source>
</evidence>
<feature type="region of interest" description="Disordered" evidence="18">
    <location>
        <begin position="450"/>
        <end position="474"/>
    </location>
</feature>
<dbReference type="GO" id="GO:0016298">
    <property type="term" value="F:lipase activity"/>
    <property type="evidence" value="ECO:0007669"/>
    <property type="project" value="TreeGrafter"/>
</dbReference>
<keyword evidence="21" id="KW-0808">Transferase</keyword>
<evidence type="ECO:0000256" key="7">
    <source>
        <dbReference type="ARBA" id="ARBA00022771"/>
    </source>
</evidence>
<evidence type="ECO:0000256" key="8">
    <source>
        <dbReference type="ARBA" id="ARBA00022801"/>
    </source>
</evidence>
<keyword evidence="4" id="KW-0597">Phosphoprotein</keyword>
<evidence type="ECO:0000256" key="2">
    <source>
        <dbReference type="ARBA" id="ARBA00004651"/>
    </source>
</evidence>